<dbReference type="Proteomes" id="UP000215914">
    <property type="component" value="Chromosome 17"/>
</dbReference>
<organism evidence="1 2">
    <name type="scientific">Helianthus annuus</name>
    <name type="common">Common sunflower</name>
    <dbReference type="NCBI Taxonomy" id="4232"/>
    <lineage>
        <taxon>Eukaryota</taxon>
        <taxon>Viridiplantae</taxon>
        <taxon>Streptophyta</taxon>
        <taxon>Embryophyta</taxon>
        <taxon>Tracheophyta</taxon>
        <taxon>Spermatophyta</taxon>
        <taxon>Magnoliopsida</taxon>
        <taxon>eudicotyledons</taxon>
        <taxon>Gunneridae</taxon>
        <taxon>Pentapetalae</taxon>
        <taxon>asterids</taxon>
        <taxon>campanulids</taxon>
        <taxon>Asterales</taxon>
        <taxon>Asteraceae</taxon>
        <taxon>Asteroideae</taxon>
        <taxon>Heliantheae alliance</taxon>
        <taxon>Heliantheae</taxon>
        <taxon>Helianthus</taxon>
    </lineage>
</organism>
<dbReference type="InParanoid" id="A0A251RSG6"/>
<gene>
    <name evidence="1" type="ORF">HannXRQ_Chr17g0561411</name>
</gene>
<reference evidence="2" key="1">
    <citation type="journal article" date="2017" name="Nature">
        <title>The sunflower genome provides insights into oil metabolism, flowering and Asterid evolution.</title>
        <authorList>
            <person name="Badouin H."/>
            <person name="Gouzy J."/>
            <person name="Grassa C.J."/>
            <person name="Murat F."/>
            <person name="Staton S.E."/>
            <person name="Cottret L."/>
            <person name="Lelandais-Briere C."/>
            <person name="Owens G.L."/>
            <person name="Carrere S."/>
            <person name="Mayjonade B."/>
            <person name="Legrand L."/>
            <person name="Gill N."/>
            <person name="Kane N.C."/>
            <person name="Bowers J.E."/>
            <person name="Hubner S."/>
            <person name="Bellec A."/>
            <person name="Berard A."/>
            <person name="Berges H."/>
            <person name="Blanchet N."/>
            <person name="Boniface M.C."/>
            <person name="Brunel D."/>
            <person name="Catrice O."/>
            <person name="Chaidir N."/>
            <person name="Claudel C."/>
            <person name="Donnadieu C."/>
            <person name="Faraut T."/>
            <person name="Fievet G."/>
            <person name="Helmstetter N."/>
            <person name="King M."/>
            <person name="Knapp S.J."/>
            <person name="Lai Z."/>
            <person name="Le Paslier M.C."/>
            <person name="Lippi Y."/>
            <person name="Lorenzon L."/>
            <person name="Mandel J.R."/>
            <person name="Marage G."/>
            <person name="Marchand G."/>
            <person name="Marquand E."/>
            <person name="Bret-Mestries E."/>
            <person name="Morien E."/>
            <person name="Nambeesan S."/>
            <person name="Nguyen T."/>
            <person name="Pegot-Espagnet P."/>
            <person name="Pouilly N."/>
            <person name="Raftis F."/>
            <person name="Sallet E."/>
            <person name="Schiex T."/>
            <person name="Thomas J."/>
            <person name="Vandecasteele C."/>
            <person name="Vares D."/>
            <person name="Vear F."/>
            <person name="Vautrin S."/>
            <person name="Crespi M."/>
            <person name="Mangin B."/>
            <person name="Burke J.M."/>
            <person name="Salse J."/>
            <person name="Munos S."/>
            <person name="Vincourt P."/>
            <person name="Rieseberg L.H."/>
            <person name="Langlade N.B."/>
        </authorList>
    </citation>
    <scope>NUCLEOTIDE SEQUENCE [LARGE SCALE GENOMIC DNA]</scope>
    <source>
        <strain evidence="2">cv. SF193</strain>
    </source>
</reference>
<dbReference type="AlphaFoldDB" id="A0A251RSG6"/>
<dbReference type="EMBL" id="CM007906">
    <property type="protein sequence ID" value="OTF87403.1"/>
    <property type="molecule type" value="Genomic_DNA"/>
</dbReference>
<name>A0A251RSG6_HELAN</name>
<proteinExistence type="predicted"/>
<evidence type="ECO:0000313" key="2">
    <source>
        <dbReference type="Proteomes" id="UP000215914"/>
    </source>
</evidence>
<accession>A0A251RSG6</accession>
<evidence type="ECO:0000313" key="1">
    <source>
        <dbReference type="EMBL" id="OTF87403.1"/>
    </source>
</evidence>
<protein>
    <submittedName>
        <fullName evidence="1">Uncharacterized protein</fullName>
    </submittedName>
</protein>
<sequence>MPYLLIFNCSHRLRFGKLFIPPNSFTPQISLTSHNLQFLSVNQQQPIIHINDVASKPAKGEENVLDDKLWNEDTTLMQSEDQDDGVAADY</sequence>
<keyword evidence="2" id="KW-1185">Reference proteome</keyword>